<reference evidence="2 3" key="1">
    <citation type="submission" date="2019-05" db="EMBL/GenBank/DDBJ databases">
        <title>Another draft genome of Portunus trituberculatus and its Hox gene families provides insights of decapod evolution.</title>
        <authorList>
            <person name="Jeong J.-H."/>
            <person name="Song I."/>
            <person name="Kim S."/>
            <person name="Choi T."/>
            <person name="Kim D."/>
            <person name="Ryu S."/>
            <person name="Kim W."/>
        </authorList>
    </citation>
    <scope>NUCLEOTIDE SEQUENCE [LARGE SCALE GENOMIC DNA]</scope>
    <source>
        <tissue evidence="2">Muscle</tissue>
    </source>
</reference>
<feature type="region of interest" description="Disordered" evidence="1">
    <location>
        <begin position="43"/>
        <end position="62"/>
    </location>
</feature>
<proteinExistence type="predicted"/>
<sequence>MKRIGVGRKHQQGQRGAQRVGSPYLPHPRRIGKARVLLLEDGTPVREPHAGGAAEAVLGTIR</sequence>
<protein>
    <submittedName>
        <fullName evidence="2">Uncharacterized protein</fullName>
    </submittedName>
</protein>
<evidence type="ECO:0000256" key="1">
    <source>
        <dbReference type="SAM" id="MobiDB-lite"/>
    </source>
</evidence>
<dbReference type="EMBL" id="VSRR010036085">
    <property type="protein sequence ID" value="MPC73105.1"/>
    <property type="molecule type" value="Genomic_DNA"/>
</dbReference>
<organism evidence="2 3">
    <name type="scientific">Portunus trituberculatus</name>
    <name type="common">Swimming crab</name>
    <name type="synonym">Neptunus trituberculatus</name>
    <dbReference type="NCBI Taxonomy" id="210409"/>
    <lineage>
        <taxon>Eukaryota</taxon>
        <taxon>Metazoa</taxon>
        <taxon>Ecdysozoa</taxon>
        <taxon>Arthropoda</taxon>
        <taxon>Crustacea</taxon>
        <taxon>Multicrustacea</taxon>
        <taxon>Malacostraca</taxon>
        <taxon>Eumalacostraca</taxon>
        <taxon>Eucarida</taxon>
        <taxon>Decapoda</taxon>
        <taxon>Pleocyemata</taxon>
        <taxon>Brachyura</taxon>
        <taxon>Eubrachyura</taxon>
        <taxon>Portunoidea</taxon>
        <taxon>Portunidae</taxon>
        <taxon>Portuninae</taxon>
        <taxon>Portunus</taxon>
    </lineage>
</organism>
<feature type="compositionally biased region" description="Basic residues" evidence="1">
    <location>
        <begin position="1"/>
        <end position="12"/>
    </location>
</feature>
<comment type="caution">
    <text evidence="2">The sequence shown here is derived from an EMBL/GenBank/DDBJ whole genome shotgun (WGS) entry which is preliminary data.</text>
</comment>
<evidence type="ECO:0000313" key="3">
    <source>
        <dbReference type="Proteomes" id="UP000324222"/>
    </source>
</evidence>
<keyword evidence="3" id="KW-1185">Reference proteome</keyword>
<dbReference type="Proteomes" id="UP000324222">
    <property type="component" value="Unassembled WGS sequence"/>
</dbReference>
<accession>A0A5B7HTK4</accession>
<evidence type="ECO:0000313" key="2">
    <source>
        <dbReference type="EMBL" id="MPC73105.1"/>
    </source>
</evidence>
<name>A0A5B7HTK4_PORTR</name>
<dbReference type="AlphaFoldDB" id="A0A5B7HTK4"/>
<feature type="region of interest" description="Disordered" evidence="1">
    <location>
        <begin position="1"/>
        <end position="28"/>
    </location>
</feature>
<gene>
    <name evidence="2" type="ORF">E2C01_067423</name>
</gene>